<dbReference type="EMBL" id="JARJCN010000039">
    <property type="protein sequence ID" value="KAJ7083944.1"/>
    <property type="molecule type" value="Genomic_DNA"/>
</dbReference>
<name>A0AAD6U0F4_9AGAR</name>
<evidence type="ECO:0000313" key="3">
    <source>
        <dbReference type="EMBL" id="KAJ7083944.1"/>
    </source>
</evidence>
<dbReference type="Proteomes" id="UP001222325">
    <property type="component" value="Unassembled WGS sequence"/>
</dbReference>
<reference evidence="3" key="1">
    <citation type="submission" date="2023-03" db="EMBL/GenBank/DDBJ databases">
        <title>Massive genome expansion in bonnet fungi (Mycena s.s.) driven by repeated elements and novel gene families across ecological guilds.</title>
        <authorList>
            <consortium name="Lawrence Berkeley National Laboratory"/>
            <person name="Harder C.B."/>
            <person name="Miyauchi S."/>
            <person name="Viragh M."/>
            <person name="Kuo A."/>
            <person name="Thoen E."/>
            <person name="Andreopoulos B."/>
            <person name="Lu D."/>
            <person name="Skrede I."/>
            <person name="Drula E."/>
            <person name="Henrissat B."/>
            <person name="Morin E."/>
            <person name="Kohler A."/>
            <person name="Barry K."/>
            <person name="LaButti K."/>
            <person name="Morin E."/>
            <person name="Salamov A."/>
            <person name="Lipzen A."/>
            <person name="Mereny Z."/>
            <person name="Hegedus B."/>
            <person name="Baldrian P."/>
            <person name="Stursova M."/>
            <person name="Weitz H."/>
            <person name="Taylor A."/>
            <person name="Grigoriev I.V."/>
            <person name="Nagy L.G."/>
            <person name="Martin F."/>
            <person name="Kauserud H."/>
        </authorList>
    </citation>
    <scope>NUCLEOTIDE SEQUENCE</scope>
    <source>
        <strain evidence="3">CBHHK173m</strain>
    </source>
</reference>
<keyword evidence="2" id="KW-0812">Transmembrane</keyword>
<organism evidence="3 4">
    <name type="scientific">Mycena belliarum</name>
    <dbReference type="NCBI Taxonomy" id="1033014"/>
    <lineage>
        <taxon>Eukaryota</taxon>
        <taxon>Fungi</taxon>
        <taxon>Dikarya</taxon>
        <taxon>Basidiomycota</taxon>
        <taxon>Agaricomycotina</taxon>
        <taxon>Agaricomycetes</taxon>
        <taxon>Agaricomycetidae</taxon>
        <taxon>Agaricales</taxon>
        <taxon>Marasmiineae</taxon>
        <taxon>Mycenaceae</taxon>
        <taxon>Mycena</taxon>
    </lineage>
</organism>
<evidence type="ECO:0000256" key="2">
    <source>
        <dbReference type="SAM" id="Phobius"/>
    </source>
</evidence>
<keyword evidence="2" id="KW-0472">Membrane</keyword>
<gene>
    <name evidence="3" type="ORF">B0H15DRAFT_951698</name>
</gene>
<feature type="transmembrane region" description="Helical" evidence="2">
    <location>
        <begin position="220"/>
        <end position="237"/>
    </location>
</feature>
<accession>A0AAD6U0F4</accession>
<keyword evidence="2" id="KW-1133">Transmembrane helix</keyword>
<protein>
    <submittedName>
        <fullName evidence="3">Uncharacterized protein</fullName>
    </submittedName>
</protein>
<comment type="caution">
    <text evidence="3">The sequence shown here is derived from an EMBL/GenBank/DDBJ whole genome shotgun (WGS) entry which is preliminary data.</text>
</comment>
<sequence>MTDTVLASNASTPQEEMDALVAKVAALTLMSLDMARLCVDVQNVVPGIALSKQALAMTSLCIDVKTQIAPAFSAAANRAVASLVNAPVPFPDHLWVKGVALTPDQLEASFAPGVGDEQTWHVVCIGREPGLYASPAEANLQIEGVPNQFREKKKSRVEALAFYRYRYETARVEKWNSVLVDDDDDEDDVDSALPSAGTSSSNTVSKCSYHLSFHCVLSDYYFLEMIVTTAFIAYYYYK</sequence>
<keyword evidence="4" id="KW-1185">Reference proteome</keyword>
<proteinExistence type="predicted"/>
<evidence type="ECO:0000256" key="1">
    <source>
        <dbReference type="SAM" id="MobiDB-lite"/>
    </source>
</evidence>
<feature type="region of interest" description="Disordered" evidence="1">
    <location>
        <begin position="184"/>
        <end position="204"/>
    </location>
</feature>
<evidence type="ECO:0000313" key="4">
    <source>
        <dbReference type="Proteomes" id="UP001222325"/>
    </source>
</evidence>
<dbReference type="AlphaFoldDB" id="A0AAD6U0F4"/>